<feature type="binding site" evidence="5">
    <location>
        <position position="168"/>
    </location>
    <ligand>
        <name>dimethylallyl phosphate</name>
        <dbReference type="ChEBI" id="CHEBI:88052"/>
    </ligand>
</feature>
<evidence type="ECO:0000313" key="7">
    <source>
        <dbReference type="EMBL" id="UYO64641.1"/>
    </source>
</evidence>
<protein>
    <recommendedName>
        <fullName evidence="5">Flavin prenyltransferase UbiX</fullName>
        <ecNumber evidence="5">2.5.1.129</ecNumber>
    </recommendedName>
</protein>
<dbReference type="EC" id="2.5.1.129" evidence="5"/>
<keyword evidence="1 5" id="KW-0637">Prenyltransferase</keyword>
<evidence type="ECO:0000259" key="6">
    <source>
        <dbReference type="Pfam" id="PF02441"/>
    </source>
</evidence>
<evidence type="ECO:0000256" key="4">
    <source>
        <dbReference type="ARBA" id="ARBA00022679"/>
    </source>
</evidence>
<dbReference type="NCBIfam" id="NF004685">
    <property type="entry name" value="PRK06029.1"/>
    <property type="match status" value="1"/>
</dbReference>
<dbReference type="InterPro" id="IPR004507">
    <property type="entry name" value="UbiX-like"/>
</dbReference>
<keyword evidence="8" id="KW-1185">Reference proteome</keyword>
<proteinExistence type="inferred from homology"/>
<reference evidence="7" key="1">
    <citation type="submission" date="2021-11" db="EMBL/GenBank/DDBJ databases">
        <title>Isoprene-degrading acetogen.</title>
        <authorList>
            <person name="Yang Y."/>
            <person name="Jin H."/>
            <person name="Yan J."/>
        </authorList>
    </citation>
    <scope>NUCLEOTIDE SEQUENCE</scope>
    <source>
        <strain evidence="7">Berkeley</strain>
    </source>
</reference>
<comment type="similarity">
    <text evidence="5">Belongs to the UbiX/PAD1 family.</text>
</comment>
<feature type="binding site" evidence="5">
    <location>
        <begin position="87"/>
        <end position="90"/>
    </location>
    <ligand>
        <name>FMN</name>
        <dbReference type="ChEBI" id="CHEBI:58210"/>
    </ligand>
</feature>
<dbReference type="Proteomes" id="UP001163550">
    <property type="component" value="Chromosome"/>
</dbReference>
<gene>
    <name evidence="5" type="primary">ubiX</name>
    <name evidence="7" type="ORF">LNN31_01905</name>
</gene>
<evidence type="ECO:0000256" key="2">
    <source>
        <dbReference type="ARBA" id="ARBA00022630"/>
    </source>
</evidence>
<evidence type="ECO:0000313" key="8">
    <source>
        <dbReference type="Proteomes" id="UP001163550"/>
    </source>
</evidence>
<feature type="domain" description="Flavoprotein" evidence="6">
    <location>
        <begin position="2"/>
        <end position="172"/>
    </location>
</feature>
<dbReference type="InterPro" id="IPR003382">
    <property type="entry name" value="Flavoprotein"/>
</dbReference>
<name>A0ABY6HJB8_9FIRM</name>
<keyword evidence="2 5" id="KW-0285">Flavoprotein</keyword>
<dbReference type="SUPFAM" id="SSF52507">
    <property type="entry name" value="Homo-oligomeric flavin-containing Cys decarboxylases, HFCD"/>
    <property type="match status" value="1"/>
</dbReference>
<dbReference type="NCBIfam" id="TIGR00421">
    <property type="entry name" value="ubiX_pad"/>
    <property type="match status" value="1"/>
</dbReference>
<evidence type="ECO:0000256" key="5">
    <source>
        <dbReference type="HAMAP-Rule" id="MF_01984"/>
    </source>
</evidence>
<dbReference type="HAMAP" id="MF_01984">
    <property type="entry name" value="ubiX_pad"/>
    <property type="match status" value="1"/>
</dbReference>
<evidence type="ECO:0000256" key="3">
    <source>
        <dbReference type="ARBA" id="ARBA00022643"/>
    </source>
</evidence>
<accession>A0ABY6HJB8</accession>
<sequence>MMKIAVGITGASGVVYGIRLLEALKATEHHVSLVLSEWGSKTIGLETSYTEDYVLSLADQVYDSRDMAAAISSGSYGIDATVIAPCSMKTLAGIANGFSDNLIVRISDVALKERKPLILMVRETPLTLIHLRNMTAVTEAGGIILPPMPGFYHKPQSFDDVINQSVGKVFDMLKISHNLFTRWGREDGHE</sequence>
<organism evidence="7 8">
    <name type="scientific">Acetobacterium wieringae</name>
    <dbReference type="NCBI Taxonomy" id="52694"/>
    <lineage>
        <taxon>Bacteria</taxon>
        <taxon>Bacillati</taxon>
        <taxon>Bacillota</taxon>
        <taxon>Clostridia</taxon>
        <taxon>Eubacteriales</taxon>
        <taxon>Eubacteriaceae</taxon>
        <taxon>Acetobacterium</taxon>
    </lineage>
</organism>
<feature type="binding site" evidence="5">
    <location>
        <position position="36"/>
    </location>
    <ligand>
        <name>FMN</name>
        <dbReference type="ChEBI" id="CHEBI:58210"/>
    </ligand>
</feature>
<comment type="catalytic activity">
    <reaction evidence="5">
        <text>dimethylallyl phosphate + FMNH2 = prenylated FMNH2 + phosphate</text>
        <dbReference type="Rhea" id="RHEA:37743"/>
        <dbReference type="ChEBI" id="CHEBI:43474"/>
        <dbReference type="ChEBI" id="CHEBI:57618"/>
        <dbReference type="ChEBI" id="CHEBI:87467"/>
        <dbReference type="ChEBI" id="CHEBI:88052"/>
        <dbReference type="EC" id="2.5.1.129"/>
    </reaction>
</comment>
<dbReference type="InterPro" id="IPR036551">
    <property type="entry name" value="Flavin_trans-like"/>
</dbReference>
<evidence type="ECO:0000256" key="1">
    <source>
        <dbReference type="ARBA" id="ARBA00022602"/>
    </source>
</evidence>
<dbReference type="Gene3D" id="3.40.50.1950">
    <property type="entry name" value="Flavin prenyltransferase-like"/>
    <property type="match status" value="1"/>
</dbReference>
<comment type="function">
    <text evidence="5">Flavin prenyltransferase that catalyzes the synthesis of the prenylated FMN cofactor (prenyl-FMN) for 4-hydroxy-3-polyprenylbenzoic acid decarboxylase UbiD. The prenyltransferase is metal-independent and links a dimethylallyl moiety from dimethylallyl monophosphate (DMAP) to the flavin N5 and C6 atoms of FMN.</text>
</comment>
<dbReference type="Pfam" id="PF02441">
    <property type="entry name" value="Flavoprotein"/>
    <property type="match status" value="1"/>
</dbReference>
<dbReference type="PANTHER" id="PTHR43374">
    <property type="entry name" value="FLAVIN PRENYLTRANSFERASE"/>
    <property type="match status" value="1"/>
</dbReference>
<comment type="caution">
    <text evidence="5">Lacks conserved residue(s) required for the propagation of feature annotation.</text>
</comment>
<dbReference type="EMBL" id="CP087994">
    <property type="protein sequence ID" value="UYO64641.1"/>
    <property type="molecule type" value="Genomic_DNA"/>
</dbReference>
<dbReference type="PANTHER" id="PTHR43374:SF1">
    <property type="entry name" value="FLAVIN PRENYLTRANSFERASE PAD1, MITOCHONDRIAL"/>
    <property type="match status" value="1"/>
</dbReference>
<feature type="binding site" evidence="5">
    <location>
        <position position="122"/>
    </location>
    <ligand>
        <name>FMN</name>
        <dbReference type="ChEBI" id="CHEBI:58210"/>
    </ligand>
</feature>
<feature type="binding site" evidence="5">
    <location>
        <position position="152"/>
    </location>
    <ligand>
        <name>dimethylallyl phosphate</name>
        <dbReference type="ChEBI" id="CHEBI:88052"/>
    </ligand>
</feature>
<keyword evidence="4 5" id="KW-0808">Transferase</keyword>
<feature type="binding site" evidence="5">
    <location>
        <begin position="10"/>
        <end position="12"/>
    </location>
    <ligand>
        <name>FMN</name>
        <dbReference type="ChEBI" id="CHEBI:58210"/>
    </ligand>
</feature>
<keyword evidence="3 5" id="KW-0288">FMN</keyword>